<dbReference type="PROSITE" id="PS50181">
    <property type="entry name" value="FBOX"/>
    <property type="match status" value="1"/>
</dbReference>
<accession>A0A0L8FF47</accession>
<proteinExistence type="predicted"/>
<feature type="compositionally biased region" description="Low complexity" evidence="2">
    <location>
        <begin position="110"/>
        <end position="133"/>
    </location>
</feature>
<gene>
    <name evidence="4" type="ORF">OCBIM_22024053mg</name>
</gene>
<keyword evidence="1" id="KW-0833">Ubl conjugation pathway</keyword>
<dbReference type="PANTHER" id="PTHR13318">
    <property type="entry name" value="PARTNER OF PAIRED, ISOFORM B-RELATED"/>
    <property type="match status" value="1"/>
</dbReference>
<dbReference type="SUPFAM" id="SSF52047">
    <property type="entry name" value="RNI-like"/>
    <property type="match status" value="1"/>
</dbReference>
<evidence type="ECO:0000256" key="1">
    <source>
        <dbReference type="ARBA" id="ARBA00022786"/>
    </source>
</evidence>
<evidence type="ECO:0000256" key="2">
    <source>
        <dbReference type="SAM" id="MobiDB-lite"/>
    </source>
</evidence>
<dbReference type="Pfam" id="PF25372">
    <property type="entry name" value="DUF7885"/>
    <property type="match status" value="2"/>
</dbReference>
<feature type="region of interest" description="Disordered" evidence="2">
    <location>
        <begin position="37"/>
        <end position="96"/>
    </location>
</feature>
<dbReference type="InterPro" id="IPR057207">
    <property type="entry name" value="FBXL15_LRR"/>
</dbReference>
<dbReference type="CDD" id="cd22120">
    <property type="entry name" value="F-box_FBXL7"/>
    <property type="match status" value="1"/>
</dbReference>
<feature type="compositionally biased region" description="Polar residues" evidence="2">
    <location>
        <begin position="84"/>
        <end position="96"/>
    </location>
</feature>
<dbReference type="Pfam" id="PF12937">
    <property type="entry name" value="F-box-like"/>
    <property type="match status" value="1"/>
</dbReference>
<dbReference type="SMART" id="SM00367">
    <property type="entry name" value="LRR_CC"/>
    <property type="match status" value="10"/>
</dbReference>
<evidence type="ECO:0000313" key="4">
    <source>
        <dbReference type="EMBL" id="KOF62333.1"/>
    </source>
</evidence>
<feature type="region of interest" description="Disordered" evidence="2">
    <location>
        <begin position="109"/>
        <end position="135"/>
    </location>
</feature>
<dbReference type="KEGG" id="obi:106883727"/>
<dbReference type="SUPFAM" id="SSF81383">
    <property type="entry name" value="F-box domain"/>
    <property type="match status" value="1"/>
</dbReference>
<feature type="compositionally biased region" description="Low complexity" evidence="2">
    <location>
        <begin position="55"/>
        <end position="77"/>
    </location>
</feature>
<dbReference type="STRING" id="37653.A0A0L8FF47"/>
<dbReference type="InterPro" id="IPR001810">
    <property type="entry name" value="F-box_dom"/>
</dbReference>
<dbReference type="InterPro" id="IPR032675">
    <property type="entry name" value="LRR_dom_sf"/>
</dbReference>
<dbReference type="AlphaFoldDB" id="A0A0L8FF47"/>
<dbReference type="GO" id="GO:0031146">
    <property type="term" value="P:SCF-dependent proteasomal ubiquitin-dependent protein catabolic process"/>
    <property type="evidence" value="ECO:0007669"/>
    <property type="project" value="TreeGrafter"/>
</dbReference>
<dbReference type="SMART" id="SM00256">
    <property type="entry name" value="FBOX"/>
    <property type="match status" value="1"/>
</dbReference>
<protein>
    <recommendedName>
        <fullName evidence="3">F-box domain-containing protein</fullName>
    </recommendedName>
</protein>
<sequence length="553" mass="62470">MTSNTRTRNTNWNGIFQDLFGDASMYNMKCHSAGPTPVNLSIKDPDQNGESLQDSSSGVVSTTTSTFKGSYSSSESLLDSRHSGWSSPTATPTMHSKSYVRQNKNQTRMHNLTNPHNNNNNNNNNNNHNNVNNTSSLGSFPNVDIINAKLNRIHLEKPPKLMLGMKKSKSQSRNSPFQYLSDDIIVKIFSNLTTNQLCKCSRVCKLWYRLSWDPTLWTSIVLNSITLDVDKALRCLTKQLSYNTPSVCVIIERINVNNCEKLTDKGLHTISKRCPELRKLEVHNCSNITNSALFDLISNCVNLEYLNVSGCLNITSISLANSILVRPSAHYLQQVYLLYLDMSDCCHLDDNGLEILALHCSRLQFLYLRRCSQITDKGLQHLTASCTGLKDLSISDCPNITDFGIMELSRMEPDLRYLSIAKCDKISDVGIKYIAQHSLKLRYLNCRGCEAISDDSLERVVKRCHRLRSLDVGKCDITDRGLFILAKHAPHLKRLSVKSCFAITDRGIMLLAEHCHHLQQLNIQDCHLSVDAYRTVKKNCHFCIIEHTNPGFY</sequence>
<evidence type="ECO:0000259" key="3">
    <source>
        <dbReference type="PROSITE" id="PS50181"/>
    </source>
</evidence>
<dbReference type="EMBL" id="KQ433771">
    <property type="protein sequence ID" value="KOF62333.1"/>
    <property type="molecule type" value="Genomic_DNA"/>
</dbReference>
<dbReference type="GO" id="GO:0019005">
    <property type="term" value="C:SCF ubiquitin ligase complex"/>
    <property type="evidence" value="ECO:0007669"/>
    <property type="project" value="TreeGrafter"/>
</dbReference>
<name>A0A0L8FF47_OCTBM</name>
<dbReference type="OMA" id="ETVHVDR"/>
<feature type="domain" description="F-box" evidence="3">
    <location>
        <begin position="174"/>
        <end position="220"/>
    </location>
</feature>
<dbReference type="OrthoDB" id="423607at2759"/>
<dbReference type="Gene3D" id="3.80.10.10">
    <property type="entry name" value="Ribonuclease Inhibitor"/>
    <property type="match status" value="2"/>
</dbReference>
<organism evidence="4">
    <name type="scientific">Octopus bimaculoides</name>
    <name type="common">California two-spotted octopus</name>
    <dbReference type="NCBI Taxonomy" id="37653"/>
    <lineage>
        <taxon>Eukaryota</taxon>
        <taxon>Metazoa</taxon>
        <taxon>Spiralia</taxon>
        <taxon>Lophotrochozoa</taxon>
        <taxon>Mollusca</taxon>
        <taxon>Cephalopoda</taxon>
        <taxon>Coleoidea</taxon>
        <taxon>Octopodiformes</taxon>
        <taxon>Octopoda</taxon>
        <taxon>Incirrata</taxon>
        <taxon>Octopodidae</taxon>
        <taxon>Octopus</taxon>
    </lineage>
</organism>
<reference evidence="4" key="1">
    <citation type="submission" date="2015-07" db="EMBL/GenBank/DDBJ databases">
        <title>MeaNS - Measles Nucleotide Surveillance Program.</title>
        <authorList>
            <person name="Tran T."/>
            <person name="Druce J."/>
        </authorList>
    </citation>
    <scope>NUCLEOTIDE SEQUENCE</scope>
    <source>
        <strain evidence="4">UCB-OBI-ISO-001</strain>
        <tissue evidence="4">Gonad</tissue>
    </source>
</reference>
<dbReference type="InterPro" id="IPR006553">
    <property type="entry name" value="Leu-rich_rpt_Cys-con_subtyp"/>
</dbReference>
<dbReference type="InterPro" id="IPR036047">
    <property type="entry name" value="F-box-like_dom_sf"/>
</dbReference>
<dbReference type="PANTHER" id="PTHR13318:SF50">
    <property type="entry name" value="F-BOX_LRR-REPEAT PROTEIN 7"/>
    <property type="match status" value="1"/>
</dbReference>